<dbReference type="OrthoDB" id="5078560at2"/>
<keyword evidence="2" id="KW-1185">Reference proteome</keyword>
<evidence type="ECO:0000313" key="1">
    <source>
        <dbReference type="EMBL" id="SED45289.1"/>
    </source>
</evidence>
<protein>
    <recommendedName>
        <fullName evidence="3">Swt1-like HEPN domain-containing protein</fullName>
    </recommendedName>
</protein>
<dbReference type="Proteomes" id="UP000182241">
    <property type="component" value="Unassembled WGS sequence"/>
</dbReference>
<proteinExistence type="predicted"/>
<dbReference type="RefSeq" id="WP_139286310.1">
    <property type="nucleotide sequence ID" value="NZ_CBDRGN010000002.1"/>
</dbReference>
<dbReference type="STRING" id="57704.SAMN04489793_4996"/>
<organism evidence="1 2">
    <name type="scientific">Tsukamurella tyrosinosolvens</name>
    <dbReference type="NCBI Taxonomy" id="57704"/>
    <lineage>
        <taxon>Bacteria</taxon>
        <taxon>Bacillati</taxon>
        <taxon>Actinomycetota</taxon>
        <taxon>Actinomycetes</taxon>
        <taxon>Mycobacteriales</taxon>
        <taxon>Tsukamurellaceae</taxon>
        <taxon>Tsukamurella</taxon>
    </lineage>
</organism>
<accession>A0A1H5AS90</accession>
<dbReference type="AlphaFoldDB" id="A0A1H5AS90"/>
<sequence>MTDTTSWFDGVARDARRYSIVFLHLGAAFASCRADLESTGAALVTVDDYLDGTSGCGEESLLIIDQIERCIENKKLRLGDLRSRVMTDVDENSKRIVLISSRARSAFPRTIGSDLLTNAKHCFIKSDSDQGTSPAENSISHPDWPAGDLEQLLIQCVNELSTGTVVDIGSLIWDLGLSPNETIENLTPVDVEALRSSGLIEVVDSGKPSWTISSRWKMFRSAVATAASTHATSSEWLSDAFVDLWFIERQVRNVFRTALIAKYANNWRSASVNGVSEEELVARAKRDAAPRAERVEDLRDPLEWLTTSELLDLREARSLGELGIEAFLWTKMRNEILPIRNRIAHMRIVSERDALTVSTWRKIVQKKLQ</sequence>
<name>A0A1H5AS90_TSUTY</name>
<reference evidence="2" key="1">
    <citation type="submission" date="2016-10" db="EMBL/GenBank/DDBJ databases">
        <authorList>
            <person name="Varghese N."/>
            <person name="Submissions S."/>
        </authorList>
    </citation>
    <scope>NUCLEOTIDE SEQUENCE [LARGE SCALE GENOMIC DNA]</scope>
    <source>
        <strain evidence="2">DSM 44234</strain>
    </source>
</reference>
<evidence type="ECO:0000313" key="2">
    <source>
        <dbReference type="Proteomes" id="UP000182241"/>
    </source>
</evidence>
<evidence type="ECO:0008006" key="3">
    <source>
        <dbReference type="Google" id="ProtNLM"/>
    </source>
</evidence>
<dbReference type="EMBL" id="FNSA01000003">
    <property type="protein sequence ID" value="SED45289.1"/>
    <property type="molecule type" value="Genomic_DNA"/>
</dbReference>
<gene>
    <name evidence="1" type="ORF">SAMN04489793_4996</name>
</gene>